<proteinExistence type="predicted"/>
<evidence type="ECO:0000256" key="1">
    <source>
        <dbReference type="SAM" id="SignalP"/>
    </source>
</evidence>
<protein>
    <recommendedName>
        <fullName evidence="6">GLPGLI family protein</fullName>
    </recommendedName>
</protein>
<sequence length="202" mass="23447">MKKILLLTLLTMMVMAFGQEKMELISGNFQALKDQKEVNVELKFDNVLFMKENFTEAQYLENRKEDVLANPKRGKEAWKQWIGEWERYKKEEYINHFIKGLGKYYKDVTFKKDGSAQYTLIVDTKWLLPGWHGGLIVMEAQISGTIKLVEAGNPSVVLAEVALNQFDKFIQSKDEVMEYGRIATVYESTGRYLGKEIRKSVK</sequence>
<dbReference type="EMBL" id="UAWB01000001">
    <property type="protein sequence ID" value="SQB26366.1"/>
    <property type="molecule type" value="Genomic_DNA"/>
</dbReference>
<feature type="chain" id="PRO_5016930387" description="GLPGLI family protein" evidence="1">
    <location>
        <begin position="19"/>
        <end position="202"/>
    </location>
</feature>
<evidence type="ECO:0000313" key="2">
    <source>
        <dbReference type="EMBL" id="SDJ74824.1"/>
    </source>
</evidence>
<keyword evidence="4" id="KW-1185">Reference proteome</keyword>
<dbReference type="AlphaFoldDB" id="A0A2X2VBP3"/>
<evidence type="ECO:0000313" key="5">
    <source>
        <dbReference type="Proteomes" id="UP000251670"/>
    </source>
</evidence>
<dbReference type="Proteomes" id="UP000199426">
    <property type="component" value="Unassembled WGS sequence"/>
</dbReference>
<gene>
    <name evidence="3" type="ORF">NCTC13492_00029</name>
    <name evidence="2" type="ORF">SAMN05421542_4305</name>
</gene>
<organism evidence="3 5">
    <name type="scientific">Chryseobacterium jejuense</name>
    <dbReference type="NCBI Taxonomy" id="445960"/>
    <lineage>
        <taxon>Bacteria</taxon>
        <taxon>Pseudomonadati</taxon>
        <taxon>Bacteroidota</taxon>
        <taxon>Flavobacteriia</taxon>
        <taxon>Flavobacteriales</taxon>
        <taxon>Weeksellaceae</taxon>
        <taxon>Chryseobacterium group</taxon>
        <taxon>Chryseobacterium</taxon>
    </lineage>
</organism>
<dbReference type="RefSeq" id="WP_089739146.1">
    <property type="nucleotide sequence ID" value="NZ_FNEG01000008.1"/>
</dbReference>
<dbReference type="Proteomes" id="UP000251670">
    <property type="component" value="Unassembled WGS sequence"/>
</dbReference>
<dbReference type="OrthoDB" id="1151160at2"/>
<feature type="signal peptide" evidence="1">
    <location>
        <begin position="1"/>
        <end position="18"/>
    </location>
</feature>
<reference evidence="2 4" key="1">
    <citation type="submission" date="2016-10" db="EMBL/GenBank/DDBJ databases">
        <authorList>
            <person name="Varghese N."/>
            <person name="Submissions S."/>
        </authorList>
    </citation>
    <scope>NUCLEOTIDE SEQUENCE [LARGE SCALE GENOMIC DNA]</scope>
    <source>
        <strain evidence="2 4">DSM 19299</strain>
    </source>
</reference>
<dbReference type="EMBL" id="FNEG01000008">
    <property type="protein sequence ID" value="SDJ74824.1"/>
    <property type="molecule type" value="Genomic_DNA"/>
</dbReference>
<dbReference type="STRING" id="445960.SAMN05421542_4305"/>
<name>A0A2X2VBP3_CHRJE</name>
<reference evidence="3 5" key="2">
    <citation type="submission" date="2018-06" db="EMBL/GenBank/DDBJ databases">
        <authorList>
            <consortium name="Pathogen Informatics"/>
            <person name="Doyle S."/>
        </authorList>
    </citation>
    <scope>NUCLEOTIDE SEQUENCE [LARGE SCALE GENOMIC DNA]</scope>
    <source>
        <strain evidence="3 5">NCTC13492</strain>
    </source>
</reference>
<evidence type="ECO:0000313" key="3">
    <source>
        <dbReference type="EMBL" id="SQB26366.1"/>
    </source>
</evidence>
<accession>A0A2X2VBP3</accession>
<evidence type="ECO:0000313" key="4">
    <source>
        <dbReference type="Proteomes" id="UP000199426"/>
    </source>
</evidence>
<evidence type="ECO:0008006" key="6">
    <source>
        <dbReference type="Google" id="ProtNLM"/>
    </source>
</evidence>
<keyword evidence="1" id="KW-0732">Signal</keyword>